<dbReference type="AlphaFoldDB" id="A0A7J7Y6C9"/>
<gene>
    <name evidence="2" type="ORF">mRhiFer1_010004</name>
</gene>
<feature type="region of interest" description="Disordered" evidence="1">
    <location>
        <begin position="31"/>
        <end position="50"/>
    </location>
</feature>
<evidence type="ECO:0000313" key="2">
    <source>
        <dbReference type="EMBL" id="KAF6357080.1"/>
    </source>
</evidence>
<evidence type="ECO:0000256" key="1">
    <source>
        <dbReference type="SAM" id="MobiDB-lite"/>
    </source>
</evidence>
<dbReference type="Proteomes" id="UP000585614">
    <property type="component" value="Unassembled WGS sequence"/>
</dbReference>
<accession>A0A7J7Y6C9</accession>
<organism evidence="2 3">
    <name type="scientific">Rhinolophus ferrumequinum</name>
    <name type="common">Greater horseshoe bat</name>
    <dbReference type="NCBI Taxonomy" id="59479"/>
    <lineage>
        <taxon>Eukaryota</taxon>
        <taxon>Metazoa</taxon>
        <taxon>Chordata</taxon>
        <taxon>Craniata</taxon>
        <taxon>Vertebrata</taxon>
        <taxon>Euteleostomi</taxon>
        <taxon>Mammalia</taxon>
        <taxon>Eutheria</taxon>
        <taxon>Laurasiatheria</taxon>
        <taxon>Chiroptera</taxon>
        <taxon>Yinpterochiroptera</taxon>
        <taxon>Rhinolophoidea</taxon>
        <taxon>Rhinolophidae</taxon>
        <taxon>Rhinolophinae</taxon>
        <taxon>Rhinolophus</taxon>
    </lineage>
</organism>
<name>A0A7J7Y6C9_RHIFE</name>
<comment type="caution">
    <text evidence="2">The sequence shown here is derived from an EMBL/GenBank/DDBJ whole genome shotgun (WGS) entry which is preliminary data.</text>
</comment>
<protein>
    <submittedName>
        <fullName evidence="2">Uncharacterized protein</fullName>
    </submittedName>
</protein>
<evidence type="ECO:0000313" key="3">
    <source>
        <dbReference type="Proteomes" id="UP000585614"/>
    </source>
</evidence>
<dbReference type="EMBL" id="JACAGC010000007">
    <property type="protein sequence ID" value="KAF6357080.1"/>
    <property type="molecule type" value="Genomic_DNA"/>
</dbReference>
<sequence length="141" mass="14822">MDPDPDWGAEPSRNRFARELAVTSIGGGRALPIAFLPPPPHQERRQSAGHEERLCVSRLKCALHLQEGTHAAAGGLGSVPAPRSPGVRAGGVLSGDPWQGSENVCVVGAGGVEWVAGPRLRAGKWVLGHILGSWIGLLINY</sequence>
<proteinExistence type="predicted"/>
<feature type="compositionally biased region" description="Basic and acidic residues" evidence="1">
    <location>
        <begin position="41"/>
        <end position="50"/>
    </location>
</feature>
<reference evidence="2 3" key="1">
    <citation type="journal article" date="2020" name="Nature">
        <title>Six reference-quality genomes reveal evolution of bat adaptations.</title>
        <authorList>
            <person name="Jebb D."/>
            <person name="Huang Z."/>
            <person name="Pippel M."/>
            <person name="Hughes G.M."/>
            <person name="Lavrichenko K."/>
            <person name="Devanna P."/>
            <person name="Winkler S."/>
            <person name="Jermiin L.S."/>
            <person name="Skirmuntt E.C."/>
            <person name="Katzourakis A."/>
            <person name="Burkitt-Gray L."/>
            <person name="Ray D.A."/>
            <person name="Sullivan K.A.M."/>
            <person name="Roscito J.G."/>
            <person name="Kirilenko B.M."/>
            <person name="Davalos L.M."/>
            <person name="Corthals A.P."/>
            <person name="Power M.L."/>
            <person name="Jones G."/>
            <person name="Ransome R.D."/>
            <person name="Dechmann D.K.N."/>
            <person name="Locatelli A.G."/>
            <person name="Puechmaille S.J."/>
            <person name="Fedrigo O."/>
            <person name="Jarvis E.D."/>
            <person name="Hiller M."/>
            <person name="Vernes S.C."/>
            <person name="Myers E.W."/>
            <person name="Teeling E.C."/>
        </authorList>
    </citation>
    <scope>NUCLEOTIDE SEQUENCE [LARGE SCALE GENOMIC DNA]</scope>
    <source>
        <strain evidence="2">MRhiFer1</strain>
        <tissue evidence="2">Lung</tissue>
    </source>
</reference>